<feature type="non-terminal residue" evidence="1">
    <location>
        <position position="1"/>
    </location>
</feature>
<accession>A0A371HDJ7</accession>
<proteinExistence type="predicted"/>
<dbReference type="OrthoDB" id="1435963at2759"/>
<dbReference type="Pfam" id="PF22909">
    <property type="entry name" value="Caulimovir_coat_dom"/>
    <property type="match status" value="1"/>
</dbReference>
<evidence type="ECO:0000313" key="2">
    <source>
        <dbReference type="Proteomes" id="UP000257109"/>
    </source>
</evidence>
<dbReference type="AlphaFoldDB" id="A0A371HDJ7"/>
<dbReference type="PANTHER" id="PTHR33054">
    <property type="entry name" value="CCHC-TYPE DOMAIN-CONTAINING PROTEIN"/>
    <property type="match status" value="1"/>
</dbReference>
<organism evidence="1 2">
    <name type="scientific">Mucuna pruriens</name>
    <name type="common">Velvet bean</name>
    <name type="synonym">Dolichos pruriens</name>
    <dbReference type="NCBI Taxonomy" id="157652"/>
    <lineage>
        <taxon>Eukaryota</taxon>
        <taxon>Viridiplantae</taxon>
        <taxon>Streptophyta</taxon>
        <taxon>Embryophyta</taxon>
        <taxon>Tracheophyta</taxon>
        <taxon>Spermatophyta</taxon>
        <taxon>Magnoliopsida</taxon>
        <taxon>eudicotyledons</taxon>
        <taxon>Gunneridae</taxon>
        <taxon>Pentapetalae</taxon>
        <taxon>rosids</taxon>
        <taxon>fabids</taxon>
        <taxon>Fabales</taxon>
        <taxon>Fabaceae</taxon>
        <taxon>Papilionoideae</taxon>
        <taxon>50 kb inversion clade</taxon>
        <taxon>NPAAA clade</taxon>
        <taxon>indigoferoid/millettioid clade</taxon>
        <taxon>Phaseoleae</taxon>
        <taxon>Mucuna</taxon>
    </lineage>
</organism>
<name>A0A371HDJ7_MUCPR</name>
<dbReference type="EMBL" id="QJKJ01002907">
    <property type="protein sequence ID" value="RDY00784.1"/>
    <property type="molecule type" value="Genomic_DNA"/>
</dbReference>
<evidence type="ECO:0000313" key="1">
    <source>
        <dbReference type="EMBL" id="RDY00784.1"/>
    </source>
</evidence>
<keyword evidence="2" id="KW-1185">Reference proteome</keyword>
<comment type="caution">
    <text evidence="1">The sequence shown here is derived from an EMBL/GenBank/DDBJ whole genome shotgun (WGS) entry which is preliminary data.</text>
</comment>
<sequence>MVATTYQTTHDCSEETIWDNYLTNDEKTSIYNAIKIDLDGKIIINEDKEEISDVSTTFLEKFLAGLPRSLGDNVRDKIRSQSANGDILYDNLSYRQLISYIQKVALKICQDDKIQRQLAKEKAQNKRDLGSFCEQFGLPSCSKQKKK</sequence>
<dbReference type="PANTHER" id="PTHR33054:SF9">
    <property type="entry name" value="CCHC-TYPE DOMAIN-CONTAINING PROTEIN"/>
    <property type="match status" value="1"/>
</dbReference>
<dbReference type="Proteomes" id="UP000257109">
    <property type="component" value="Unassembled WGS sequence"/>
</dbReference>
<gene>
    <name evidence="1" type="ORF">CR513_15998</name>
</gene>
<reference evidence="1" key="1">
    <citation type="submission" date="2018-05" db="EMBL/GenBank/DDBJ databases">
        <title>Draft genome of Mucuna pruriens seed.</title>
        <authorList>
            <person name="Nnadi N.E."/>
            <person name="Vos R."/>
            <person name="Hasami M.H."/>
            <person name="Devisetty U.K."/>
            <person name="Aguiy J.C."/>
        </authorList>
    </citation>
    <scope>NUCLEOTIDE SEQUENCE [LARGE SCALE GENOMIC DNA]</scope>
    <source>
        <strain evidence="1">JCA_2017</strain>
    </source>
</reference>
<protein>
    <submittedName>
        <fullName evidence="1">Uncharacterized protein</fullName>
    </submittedName>
</protein>